<evidence type="ECO:0000313" key="3">
    <source>
        <dbReference type="Proteomes" id="UP001604277"/>
    </source>
</evidence>
<accession>A0ABD1VK75</accession>
<dbReference type="EMBL" id="JBFOLJ010000005">
    <property type="protein sequence ID" value="KAL2537607.1"/>
    <property type="molecule type" value="Genomic_DNA"/>
</dbReference>
<keyword evidence="3" id="KW-1185">Reference proteome</keyword>
<gene>
    <name evidence="2" type="ORF">Fot_18998</name>
</gene>
<dbReference type="PROSITE" id="PS51257">
    <property type="entry name" value="PROKAR_LIPOPROTEIN"/>
    <property type="match status" value="1"/>
</dbReference>
<comment type="caution">
    <text evidence="2">The sequence shown here is derived from an EMBL/GenBank/DDBJ whole genome shotgun (WGS) entry which is preliminary data.</text>
</comment>
<proteinExistence type="predicted"/>
<protein>
    <submittedName>
        <fullName evidence="2">Uncharacterized protein</fullName>
    </submittedName>
</protein>
<dbReference type="Proteomes" id="UP001604277">
    <property type="component" value="Unassembled WGS sequence"/>
</dbReference>
<organism evidence="2 3">
    <name type="scientific">Forsythia ovata</name>
    <dbReference type="NCBI Taxonomy" id="205694"/>
    <lineage>
        <taxon>Eukaryota</taxon>
        <taxon>Viridiplantae</taxon>
        <taxon>Streptophyta</taxon>
        <taxon>Embryophyta</taxon>
        <taxon>Tracheophyta</taxon>
        <taxon>Spermatophyta</taxon>
        <taxon>Magnoliopsida</taxon>
        <taxon>eudicotyledons</taxon>
        <taxon>Gunneridae</taxon>
        <taxon>Pentapetalae</taxon>
        <taxon>asterids</taxon>
        <taxon>lamiids</taxon>
        <taxon>Lamiales</taxon>
        <taxon>Oleaceae</taxon>
        <taxon>Forsythieae</taxon>
        <taxon>Forsythia</taxon>
    </lineage>
</organism>
<feature type="region of interest" description="Disordered" evidence="1">
    <location>
        <begin position="81"/>
        <end position="100"/>
    </location>
</feature>
<evidence type="ECO:0000313" key="2">
    <source>
        <dbReference type="EMBL" id="KAL2537607.1"/>
    </source>
</evidence>
<sequence>MERPYCTEALLIYYQQMMAMACATETSMAALISSKPNPNLKAYIFPNSISGSEIRYKKNNILSSTKKVKDKMISTCRSQAQKAKIRKDQHSSEFHQITRA</sequence>
<dbReference type="AlphaFoldDB" id="A0ABD1VK75"/>
<evidence type="ECO:0000256" key="1">
    <source>
        <dbReference type="SAM" id="MobiDB-lite"/>
    </source>
</evidence>
<reference evidence="3" key="1">
    <citation type="submission" date="2024-07" db="EMBL/GenBank/DDBJ databases">
        <title>Two chromosome-level genome assemblies of Korean endemic species Abeliophyllum distichum and Forsythia ovata (Oleaceae).</title>
        <authorList>
            <person name="Jang H."/>
        </authorList>
    </citation>
    <scope>NUCLEOTIDE SEQUENCE [LARGE SCALE GENOMIC DNA]</scope>
</reference>
<name>A0ABD1VK75_9LAMI</name>